<dbReference type="AlphaFoldDB" id="A0A7J8SIQ2"/>
<organism evidence="1 2">
    <name type="scientific">Gossypium davidsonii</name>
    <name type="common">Davidson's cotton</name>
    <name type="synonym">Gossypium klotzschianum subsp. davidsonii</name>
    <dbReference type="NCBI Taxonomy" id="34287"/>
    <lineage>
        <taxon>Eukaryota</taxon>
        <taxon>Viridiplantae</taxon>
        <taxon>Streptophyta</taxon>
        <taxon>Embryophyta</taxon>
        <taxon>Tracheophyta</taxon>
        <taxon>Spermatophyta</taxon>
        <taxon>Magnoliopsida</taxon>
        <taxon>eudicotyledons</taxon>
        <taxon>Gunneridae</taxon>
        <taxon>Pentapetalae</taxon>
        <taxon>rosids</taxon>
        <taxon>malvids</taxon>
        <taxon>Malvales</taxon>
        <taxon>Malvaceae</taxon>
        <taxon>Malvoideae</taxon>
        <taxon>Gossypium</taxon>
    </lineage>
</organism>
<gene>
    <name evidence="1" type="ORF">Godav_010657</name>
</gene>
<keyword evidence="2" id="KW-1185">Reference proteome</keyword>
<comment type="caution">
    <text evidence="1">The sequence shown here is derived from an EMBL/GenBank/DDBJ whole genome shotgun (WGS) entry which is preliminary data.</text>
</comment>
<sequence length="18" mass="2092">MIRIQLHINVPLIFSALL</sequence>
<evidence type="ECO:0000313" key="2">
    <source>
        <dbReference type="Proteomes" id="UP000593561"/>
    </source>
</evidence>
<accession>A0A7J8SIQ2</accession>
<protein>
    <submittedName>
        <fullName evidence="1">Uncharacterized protein</fullName>
    </submittedName>
</protein>
<evidence type="ECO:0000313" key="1">
    <source>
        <dbReference type="EMBL" id="MBA0625466.1"/>
    </source>
</evidence>
<dbReference type="Proteomes" id="UP000593561">
    <property type="component" value="Unassembled WGS sequence"/>
</dbReference>
<reference evidence="1 2" key="1">
    <citation type="journal article" date="2019" name="Genome Biol. Evol.">
        <title>Insights into the evolution of the New World diploid cottons (Gossypium, subgenus Houzingenia) based on genome sequencing.</title>
        <authorList>
            <person name="Grover C.E."/>
            <person name="Arick M.A. 2nd"/>
            <person name="Thrash A."/>
            <person name="Conover J.L."/>
            <person name="Sanders W.S."/>
            <person name="Peterson D.G."/>
            <person name="Frelichowski J.E."/>
            <person name="Scheffler J.A."/>
            <person name="Scheffler B.E."/>
            <person name="Wendel J.F."/>
        </authorList>
    </citation>
    <scope>NUCLEOTIDE SEQUENCE [LARGE SCALE GENOMIC DNA]</scope>
    <source>
        <strain evidence="1">27</strain>
        <tissue evidence="1">Leaf</tissue>
    </source>
</reference>
<proteinExistence type="predicted"/>
<name>A0A7J8SIQ2_GOSDV</name>
<dbReference type="EMBL" id="JABFAC010000009">
    <property type="protein sequence ID" value="MBA0625466.1"/>
    <property type="molecule type" value="Genomic_DNA"/>
</dbReference>